<dbReference type="SUPFAM" id="SSF56112">
    <property type="entry name" value="Protein kinase-like (PK-like)"/>
    <property type="match status" value="1"/>
</dbReference>
<dbReference type="EMBL" id="MU854317">
    <property type="protein sequence ID" value="KAK4044732.1"/>
    <property type="molecule type" value="Genomic_DNA"/>
</dbReference>
<dbReference type="PANTHER" id="PTHR21310:SF58">
    <property type="entry name" value="AMINOGLYCOSIDE PHOSPHOTRANSFERASE DOMAIN-CONTAINING PROTEIN"/>
    <property type="match status" value="1"/>
</dbReference>
<keyword evidence="2" id="KW-0418">Kinase</keyword>
<dbReference type="GO" id="GO:0016301">
    <property type="term" value="F:kinase activity"/>
    <property type="evidence" value="ECO:0007669"/>
    <property type="project" value="UniProtKB-KW"/>
</dbReference>
<dbReference type="InterPro" id="IPR051678">
    <property type="entry name" value="AGP_Transferase"/>
</dbReference>
<gene>
    <name evidence="2" type="ORF">C8A01DRAFT_42634</name>
</gene>
<dbReference type="Pfam" id="PF01636">
    <property type="entry name" value="APH"/>
    <property type="match status" value="1"/>
</dbReference>
<dbReference type="CDD" id="cd05120">
    <property type="entry name" value="APH_ChoK_like"/>
    <property type="match status" value="1"/>
</dbReference>
<proteinExistence type="predicted"/>
<dbReference type="AlphaFoldDB" id="A0AAN6PPR2"/>
<evidence type="ECO:0000313" key="3">
    <source>
        <dbReference type="Proteomes" id="UP001303115"/>
    </source>
</evidence>
<comment type="caution">
    <text evidence="2">The sequence shown here is derived from an EMBL/GenBank/DDBJ whole genome shotgun (WGS) entry which is preliminary data.</text>
</comment>
<accession>A0AAN6PPR2</accession>
<organism evidence="2 3">
    <name type="scientific">Parachaetomium inaequale</name>
    <dbReference type="NCBI Taxonomy" id="2588326"/>
    <lineage>
        <taxon>Eukaryota</taxon>
        <taxon>Fungi</taxon>
        <taxon>Dikarya</taxon>
        <taxon>Ascomycota</taxon>
        <taxon>Pezizomycotina</taxon>
        <taxon>Sordariomycetes</taxon>
        <taxon>Sordariomycetidae</taxon>
        <taxon>Sordariales</taxon>
        <taxon>Chaetomiaceae</taxon>
        <taxon>Parachaetomium</taxon>
    </lineage>
</organism>
<feature type="domain" description="Aminoglycoside phosphotransferase" evidence="1">
    <location>
        <begin position="41"/>
        <end position="233"/>
    </location>
</feature>
<protein>
    <submittedName>
        <fullName evidence="2">Kinase-like domain-containing protein</fullName>
    </submittedName>
</protein>
<keyword evidence="2" id="KW-0808">Transferase</keyword>
<name>A0AAN6PPR2_9PEZI</name>
<evidence type="ECO:0000313" key="2">
    <source>
        <dbReference type="EMBL" id="KAK4044732.1"/>
    </source>
</evidence>
<sequence>MGRLTTKEELAQATRFGPFCPVYLLADNKTIVKTGKTIRATEAHTMRFVREHTTMPVPEVYSVYEDEESGAVRIVMEYIQGTNLGHAWETLTEEEKESVVQQLRGYFDELRQIKGSFIGSVDGSACDDQFFSDDLWAYGPYKNEAEFNKGLVKAWTKDRDDPHTRLLVKTLLHVGQGHEIVMTHGDFAARNILVQGSKVVAILDWEFSGFYPEHWEFCKALWRTEWEAPWVKEGLLERVLDPYYPEVSLILNTSYKFW</sequence>
<dbReference type="InterPro" id="IPR002575">
    <property type="entry name" value="Aminoglycoside_PTrfase"/>
</dbReference>
<dbReference type="Gene3D" id="3.90.1200.10">
    <property type="match status" value="1"/>
</dbReference>
<dbReference type="PANTHER" id="PTHR21310">
    <property type="entry name" value="AMINOGLYCOSIDE PHOSPHOTRANSFERASE-RELATED-RELATED"/>
    <property type="match status" value="1"/>
</dbReference>
<dbReference type="Proteomes" id="UP001303115">
    <property type="component" value="Unassembled WGS sequence"/>
</dbReference>
<dbReference type="InterPro" id="IPR011009">
    <property type="entry name" value="Kinase-like_dom_sf"/>
</dbReference>
<evidence type="ECO:0000259" key="1">
    <source>
        <dbReference type="Pfam" id="PF01636"/>
    </source>
</evidence>
<reference evidence="3" key="1">
    <citation type="journal article" date="2023" name="Mol. Phylogenet. Evol.">
        <title>Genome-scale phylogeny and comparative genomics of the fungal order Sordariales.</title>
        <authorList>
            <person name="Hensen N."/>
            <person name="Bonometti L."/>
            <person name="Westerberg I."/>
            <person name="Brannstrom I.O."/>
            <person name="Guillou S."/>
            <person name="Cros-Aarteil S."/>
            <person name="Calhoun S."/>
            <person name="Haridas S."/>
            <person name="Kuo A."/>
            <person name="Mondo S."/>
            <person name="Pangilinan J."/>
            <person name="Riley R."/>
            <person name="LaButti K."/>
            <person name="Andreopoulos B."/>
            <person name="Lipzen A."/>
            <person name="Chen C."/>
            <person name="Yan M."/>
            <person name="Daum C."/>
            <person name="Ng V."/>
            <person name="Clum A."/>
            <person name="Steindorff A."/>
            <person name="Ohm R.A."/>
            <person name="Martin F."/>
            <person name="Silar P."/>
            <person name="Natvig D.O."/>
            <person name="Lalanne C."/>
            <person name="Gautier V."/>
            <person name="Ament-Velasquez S.L."/>
            <person name="Kruys A."/>
            <person name="Hutchinson M.I."/>
            <person name="Powell A.J."/>
            <person name="Barry K."/>
            <person name="Miller A.N."/>
            <person name="Grigoriev I.V."/>
            <person name="Debuchy R."/>
            <person name="Gladieux P."/>
            <person name="Hiltunen Thoren M."/>
            <person name="Johannesson H."/>
        </authorList>
    </citation>
    <scope>NUCLEOTIDE SEQUENCE [LARGE SCALE GENOMIC DNA]</scope>
    <source>
        <strain evidence="3">CBS 284.82</strain>
    </source>
</reference>
<keyword evidence="3" id="KW-1185">Reference proteome</keyword>